<evidence type="ECO:0000313" key="1">
    <source>
        <dbReference type="EMBL" id="SMX49915.1"/>
    </source>
</evidence>
<name>A0A238L4A0_9RHOB</name>
<keyword evidence="2" id="KW-1185">Reference proteome</keyword>
<dbReference type="GO" id="GO:0008800">
    <property type="term" value="F:beta-lactamase activity"/>
    <property type="evidence" value="ECO:0007669"/>
    <property type="project" value="UniProtKB-EC"/>
</dbReference>
<dbReference type="InterPro" id="IPR006597">
    <property type="entry name" value="Sel1-like"/>
</dbReference>
<accession>A0A238L4A0</accession>
<dbReference type="InterPro" id="IPR011990">
    <property type="entry name" value="TPR-like_helical_dom_sf"/>
</dbReference>
<protein>
    <submittedName>
        <fullName evidence="1">Putative beta-lactamase HcpC</fullName>
        <ecNumber evidence="1">3.5.2.6</ecNumber>
    </submittedName>
</protein>
<proteinExistence type="predicted"/>
<gene>
    <name evidence="1" type="primary">hcpC_4</name>
    <name evidence="1" type="ORF">MAA8898_04501</name>
</gene>
<keyword evidence="1" id="KW-0378">Hydrolase</keyword>
<dbReference type="SUPFAM" id="SSF81901">
    <property type="entry name" value="HCP-like"/>
    <property type="match status" value="2"/>
</dbReference>
<dbReference type="EMBL" id="FXYF01000018">
    <property type="protein sequence ID" value="SMX49915.1"/>
    <property type="molecule type" value="Genomic_DNA"/>
</dbReference>
<evidence type="ECO:0000313" key="2">
    <source>
        <dbReference type="Proteomes" id="UP000207598"/>
    </source>
</evidence>
<dbReference type="PANTHER" id="PTHR11102:SF160">
    <property type="entry name" value="ERAD-ASSOCIATED E3 UBIQUITIN-PROTEIN LIGASE COMPONENT HRD3"/>
    <property type="match status" value="1"/>
</dbReference>
<reference evidence="1 2" key="1">
    <citation type="submission" date="2017-05" db="EMBL/GenBank/DDBJ databases">
        <authorList>
            <person name="Song R."/>
            <person name="Chenine A.L."/>
            <person name="Ruprecht R.M."/>
        </authorList>
    </citation>
    <scope>NUCLEOTIDE SEQUENCE [LARGE SCALE GENOMIC DNA]</scope>
    <source>
        <strain evidence="1 2">CECT 8898</strain>
    </source>
</reference>
<dbReference type="Gene3D" id="1.25.40.10">
    <property type="entry name" value="Tetratricopeptide repeat domain"/>
    <property type="match status" value="2"/>
</dbReference>
<dbReference type="SMART" id="SM00671">
    <property type="entry name" value="SEL1"/>
    <property type="match status" value="8"/>
</dbReference>
<dbReference type="Pfam" id="PF08238">
    <property type="entry name" value="Sel1"/>
    <property type="match status" value="8"/>
</dbReference>
<dbReference type="AlphaFoldDB" id="A0A238L4A0"/>
<dbReference type="PANTHER" id="PTHR11102">
    <property type="entry name" value="SEL-1-LIKE PROTEIN"/>
    <property type="match status" value="1"/>
</dbReference>
<organism evidence="1 2">
    <name type="scientific">Maliponia aquimaris</name>
    <dbReference type="NCBI Taxonomy" id="1673631"/>
    <lineage>
        <taxon>Bacteria</taxon>
        <taxon>Pseudomonadati</taxon>
        <taxon>Pseudomonadota</taxon>
        <taxon>Alphaproteobacteria</taxon>
        <taxon>Rhodobacterales</taxon>
        <taxon>Paracoccaceae</taxon>
        <taxon>Maliponia</taxon>
    </lineage>
</organism>
<sequence length="409" mass="44511">MFGQSFDEAMVLYDAGDFKAARVALEPVAAAGDIQAQLQLGLIYANGTGTVRQIYKAAGYFKAAADQGDLAGRTYYAAMLLSGEGAVQDESVGYDMMLAAAEEGWPEAQFSIAEMYWNARVLKLNKTQIIGLRATAVEWLKKAAASGHSDAMVMLGHAYASGLKNVPQNVPEALRLYQEAAAMGNAKAAYALALVHEAGQSVPRDANKAMAYYRQAAEGGYPEAQIHLGRIYEKGIGVPADFVQSTSWYKKAAEQGDPDAMILLGNAYEFGRGIEQNYRQAKGWYLRASRAGRPDGEAHFALLYYYGKGVKQDVRQANTHLMLAAGQGSALAGSMLERIREEKAKSDAARKASMEQFLQMLFDAGVALANSSPTPAPWQTESDFDREQRHIKEQMERTWGTVGGMLLLQ</sequence>
<dbReference type="EC" id="3.5.2.6" evidence="1"/>
<dbReference type="InterPro" id="IPR050767">
    <property type="entry name" value="Sel1_AlgK"/>
</dbReference>
<dbReference type="Proteomes" id="UP000207598">
    <property type="component" value="Unassembled WGS sequence"/>
</dbReference>